<dbReference type="EMBL" id="BAABHQ010000001">
    <property type="protein sequence ID" value="GAA4861468.1"/>
    <property type="molecule type" value="Genomic_DNA"/>
</dbReference>
<keyword evidence="2" id="KW-0378">Hydrolase</keyword>
<organism evidence="2 3">
    <name type="scientific">Actinomycetospora straminea</name>
    <dbReference type="NCBI Taxonomy" id="663607"/>
    <lineage>
        <taxon>Bacteria</taxon>
        <taxon>Bacillati</taxon>
        <taxon>Actinomycetota</taxon>
        <taxon>Actinomycetes</taxon>
        <taxon>Pseudonocardiales</taxon>
        <taxon>Pseudonocardiaceae</taxon>
        <taxon>Actinomycetospora</taxon>
    </lineage>
</organism>
<reference evidence="3" key="1">
    <citation type="journal article" date="2019" name="Int. J. Syst. Evol. Microbiol.">
        <title>The Global Catalogue of Microorganisms (GCM) 10K type strain sequencing project: providing services to taxonomists for standard genome sequencing and annotation.</title>
        <authorList>
            <consortium name="The Broad Institute Genomics Platform"/>
            <consortium name="The Broad Institute Genome Sequencing Center for Infectious Disease"/>
            <person name="Wu L."/>
            <person name="Ma J."/>
        </authorList>
    </citation>
    <scope>NUCLEOTIDE SEQUENCE [LARGE SCALE GENOMIC DNA]</scope>
    <source>
        <strain evidence="3">JCM 17983</strain>
    </source>
</reference>
<evidence type="ECO:0000313" key="2">
    <source>
        <dbReference type="EMBL" id="GAA4861468.1"/>
    </source>
</evidence>
<feature type="domain" description="AB hydrolase-1" evidence="1">
    <location>
        <begin position="5"/>
        <end position="230"/>
    </location>
</feature>
<evidence type="ECO:0000259" key="1">
    <source>
        <dbReference type="Pfam" id="PF12697"/>
    </source>
</evidence>
<accession>A0ABP9DXZ2</accession>
<keyword evidence="3" id="KW-1185">Reference proteome</keyword>
<dbReference type="InterPro" id="IPR000073">
    <property type="entry name" value="AB_hydrolase_1"/>
</dbReference>
<proteinExistence type="predicted"/>
<name>A0ABP9DXZ2_9PSEU</name>
<dbReference type="Gene3D" id="3.40.50.1820">
    <property type="entry name" value="alpha/beta hydrolase"/>
    <property type="match status" value="1"/>
</dbReference>
<dbReference type="SUPFAM" id="SSF53474">
    <property type="entry name" value="alpha/beta-Hydrolases"/>
    <property type="match status" value="1"/>
</dbReference>
<dbReference type="InterPro" id="IPR029058">
    <property type="entry name" value="AB_hydrolase_fold"/>
</dbReference>
<dbReference type="Proteomes" id="UP001500457">
    <property type="component" value="Unassembled WGS sequence"/>
</dbReference>
<dbReference type="Pfam" id="PF12697">
    <property type="entry name" value="Abhydrolase_6"/>
    <property type="match status" value="1"/>
</dbReference>
<comment type="caution">
    <text evidence="2">The sequence shown here is derived from an EMBL/GenBank/DDBJ whole genome shotgun (WGS) entry which is preliminary data.</text>
</comment>
<protein>
    <submittedName>
        <fullName evidence="2">Alpha/beta hydrolase</fullName>
    </submittedName>
</protein>
<sequence length="235" mass="24770">MTFAGGPTGRAVWAATARALDGRFAVWLADRRGKGDSGDTPPYSFDREHEDLRAVAIWFDGEAVLAAHSSAAVCLLGAAAGGLPASALVVYEPPWPLPGRDDPTEALDAMDARLAAGDPEGALEIGLVRLVGMPPPAVAGMKQAPGWAERVANAHTWSREGRELERLAEGTDALRDVRLRAVLLLGEQSPEHLRRSTHAVAEALPDATVVDLPGQGHAALQTAPDLVADVLLRHL</sequence>
<dbReference type="GO" id="GO:0016787">
    <property type="term" value="F:hydrolase activity"/>
    <property type="evidence" value="ECO:0007669"/>
    <property type="project" value="UniProtKB-KW"/>
</dbReference>
<evidence type="ECO:0000313" key="3">
    <source>
        <dbReference type="Proteomes" id="UP001500457"/>
    </source>
</evidence>
<gene>
    <name evidence="2" type="ORF">GCM10023203_06100</name>
</gene>